<dbReference type="EMBL" id="MPJW01000096">
    <property type="protein sequence ID" value="OLU40903.1"/>
    <property type="molecule type" value="Genomic_DNA"/>
</dbReference>
<evidence type="ECO:0000313" key="2">
    <source>
        <dbReference type="Proteomes" id="UP000186341"/>
    </source>
</evidence>
<evidence type="ECO:0000313" key="1">
    <source>
        <dbReference type="EMBL" id="OLU40903.1"/>
    </source>
</evidence>
<keyword evidence="2" id="KW-1185">Reference proteome</keyword>
<dbReference type="RefSeq" id="WP_075818636.1">
    <property type="nucleotide sequence ID" value="NZ_CAJUTZ010000072.1"/>
</dbReference>
<proteinExistence type="predicted"/>
<sequence length="93" mass="10400">MGKKISPSGAGAIRTILKSLDDFHADLRTETEDKGKISRVYDFFYENINGTFTIVTNGEEVEIAVLNISNGKIINLHNDLNIRKLAEYVLKNS</sequence>
<gene>
    <name evidence="1" type="ORF">BO222_04140</name>
</gene>
<name>A0A1U7NH87_9FIRM</name>
<dbReference type="Proteomes" id="UP000186341">
    <property type="component" value="Unassembled WGS sequence"/>
</dbReference>
<comment type="caution">
    <text evidence="1">The sequence shown here is derived from an EMBL/GenBank/DDBJ whole genome shotgun (WGS) entry which is preliminary data.</text>
</comment>
<dbReference type="OrthoDB" id="1769084at2"/>
<organism evidence="1 2">
    <name type="scientific">Ileibacterium valens</name>
    <dbReference type="NCBI Taxonomy" id="1862668"/>
    <lineage>
        <taxon>Bacteria</taxon>
        <taxon>Bacillati</taxon>
        <taxon>Bacillota</taxon>
        <taxon>Erysipelotrichia</taxon>
        <taxon>Erysipelotrichales</taxon>
        <taxon>Erysipelotrichaceae</taxon>
        <taxon>Ileibacterium</taxon>
    </lineage>
</organism>
<dbReference type="AlphaFoldDB" id="A0A1U7NH87"/>
<dbReference type="GeneID" id="82202405"/>
<protein>
    <submittedName>
        <fullName evidence="1">Uncharacterized protein</fullName>
    </submittedName>
</protein>
<reference evidence="1 2" key="1">
    <citation type="submission" date="2016-11" db="EMBL/GenBank/DDBJ databases">
        <title>Description of two novel members of the family Erysipelotrichaceae: Ileibacterium lipovorans gen. nov., sp. nov. and Dubosiella newyorkensis, gen. nov., sp. nov.</title>
        <authorList>
            <person name="Cox L.M."/>
            <person name="Sohn J."/>
            <person name="Tyrrell K.L."/>
            <person name="Citron D.M."/>
            <person name="Lawson P.A."/>
            <person name="Patel N.B."/>
            <person name="Iizumi T."/>
            <person name="Perez-Perez G.I."/>
            <person name="Goldstein E.J."/>
            <person name="Blaser M.J."/>
        </authorList>
    </citation>
    <scope>NUCLEOTIDE SEQUENCE [LARGE SCALE GENOMIC DNA]</scope>
    <source>
        <strain evidence="1 2">NYU-BL-A3</strain>
    </source>
</reference>
<accession>A0A1U7NH87</accession>